<accession>A0AAE0RJI2</accession>
<gene>
    <name evidence="1" type="ORF">QTP70_007087</name>
</gene>
<keyword evidence="2" id="KW-1185">Reference proteome</keyword>
<dbReference type="Proteomes" id="UP001274896">
    <property type="component" value="Unassembled WGS sequence"/>
</dbReference>
<comment type="caution">
    <text evidence="1">The sequence shown here is derived from an EMBL/GenBank/DDBJ whole genome shotgun (WGS) entry which is preliminary data.</text>
</comment>
<reference evidence="1" key="1">
    <citation type="submission" date="2023-06" db="EMBL/GenBank/DDBJ databases">
        <title>Male Hemibagrus guttatus genome.</title>
        <authorList>
            <person name="Bian C."/>
        </authorList>
    </citation>
    <scope>NUCLEOTIDE SEQUENCE</scope>
    <source>
        <strain evidence="1">Male_cb2023</strain>
        <tissue evidence="1">Muscle</tissue>
    </source>
</reference>
<protein>
    <submittedName>
        <fullName evidence="1">Uncharacterized protein</fullName>
    </submittedName>
</protein>
<sequence length="109" mass="12361">MEEDGWRTGSCTLFLRYLGPTKRQLAEVYMLPAYRPLVRHSKPVLKQVKTWPAGAISALQDCFECTDWDMFREAATNGETADLKDYKSSVTSYINKCIDDVTVSKSITT</sequence>
<evidence type="ECO:0000313" key="1">
    <source>
        <dbReference type="EMBL" id="KAK3556346.1"/>
    </source>
</evidence>
<name>A0AAE0RJI2_9TELE</name>
<organism evidence="1 2">
    <name type="scientific">Hemibagrus guttatus</name>
    <dbReference type="NCBI Taxonomy" id="175788"/>
    <lineage>
        <taxon>Eukaryota</taxon>
        <taxon>Metazoa</taxon>
        <taxon>Chordata</taxon>
        <taxon>Craniata</taxon>
        <taxon>Vertebrata</taxon>
        <taxon>Euteleostomi</taxon>
        <taxon>Actinopterygii</taxon>
        <taxon>Neopterygii</taxon>
        <taxon>Teleostei</taxon>
        <taxon>Ostariophysi</taxon>
        <taxon>Siluriformes</taxon>
        <taxon>Bagridae</taxon>
        <taxon>Hemibagrus</taxon>
    </lineage>
</organism>
<evidence type="ECO:0000313" key="2">
    <source>
        <dbReference type="Proteomes" id="UP001274896"/>
    </source>
</evidence>
<dbReference type="AlphaFoldDB" id="A0AAE0RJI2"/>
<dbReference type="EMBL" id="JAUCMX010000001">
    <property type="protein sequence ID" value="KAK3556346.1"/>
    <property type="molecule type" value="Genomic_DNA"/>
</dbReference>
<proteinExistence type="predicted"/>